<proteinExistence type="predicted"/>
<dbReference type="GO" id="GO:0016887">
    <property type="term" value="F:ATP hydrolysis activity"/>
    <property type="evidence" value="ECO:0007669"/>
    <property type="project" value="InterPro"/>
</dbReference>
<dbReference type="InterPro" id="IPR050093">
    <property type="entry name" value="ABC_SmlMolc_Importer"/>
</dbReference>
<dbReference type="AlphaFoldDB" id="G6XJ08"/>
<keyword evidence="2" id="KW-1003">Cell membrane</keyword>
<gene>
    <name evidence="7" type="ORF">GMO_14740</name>
</gene>
<dbReference type="Pfam" id="PF08402">
    <property type="entry name" value="TOBE_2"/>
    <property type="match status" value="1"/>
</dbReference>
<evidence type="ECO:0000256" key="3">
    <source>
        <dbReference type="ARBA" id="ARBA00022519"/>
    </source>
</evidence>
<evidence type="ECO:0000313" key="7">
    <source>
        <dbReference type="EMBL" id="EHH68124.1"/>
    </source>
</evidence>
<dbReference type="GO" id="GO:0005524">
    <property type="term" value="F:ATP binding"/>
    <property type="evidence" value="ECO:0007669"/>
    <property type="project" value="UniProtKB-KW"/>
</dbReference>
<dbReference type="GO" id="GO:0022857">
    <property type="term" value="F:transmembrane transporter activity"/>
    <property type="evidence" value="ECO:0007669"/>
    <property type="project" value="InterPro"/>
</dbReference>
<keyword evidence="4" id="KW-1278">Translocase</keyword>
<dbReference type="PANTHER" id="PTHR42781">
    <property type="entry name" value="SPERMIDINE/PUTRESCINE IMPORT ATP-BINDING PROTEIN POTA"/>
    <property type="match status" value="1"/>
</dbReference>
<keyword evidence="7" id="KW-0547">Nucleotide-binding</keyword>
<name>G6XJ08_9PROT</name>
<evidence type="ECO:0000256" key="4">
    <source>
        <dbReference type="ARBA" id="ARBA00022967"/>
    </source>
</evidence>
<dbReference type="PANTHER" id="PTHR42781:SF1">
    <property type="entry name" value="THIAMINE IMPORT ATP-BINDING PROTEIN THIQ"/>
    <property type="match status" value="1"/>
</dbReference>
<dbReference type="EMBL" id="AGQV01000004">
    <property type="protein sequence ID" value="EHH68124.1"/>
    <property type="molecule type" value="Genomic_DNA"/>
</dbReference>
<keyword evidence="5" id="KW-0472">Membrane</keyword>
<evidence type="ECO:0000256" key="2">
    <source>
        <dbReference type="ARBA" id="ARBA00022475"/>
    </source>
</evidence>
<dbReference type="InterPro" id="IPR008995">
    <property type="entry name" value="Mo/tungstate-bd_C_term_dom"/>
</dbReference>
<sequence length="382" mass="40478">MVALQDVSRLRQGRGSSGQSIPVLRIERLQTQSRQSPFGLLLPAGQRLTLFGDNSAALSHILDVIAGFAPRLDGRISVNGKNVSTLPPGQRGIAVVSPRDPLFSHLDVRQNIAFPLRASGRSATEATATAGRMLSLLGLDGAAGKSPRDLTAEETLRAQLARALVGGPTVLLLDDPLSGLDAPAARRTTSLLTTLTRALELSIVHAVSRRDDALQSGGQIAVFQDQVLLQCADAARLYDRPASIEVATLFGEANALTGQVLDIADDVARVHLACGGIVEAMAEGVQDGEACLVCVRPDRISPFFGAQGLSVDDGDVPVRGTLANSAHLGDHVRLKVRCPNGTEIELWRPPLQAQKIPRNGTPVELAWPPSHATAFPLRADLY</sequence>
<evidence type="ECO:0000313" key="8">
    <source>
        <dbReference type="Proteomes" id="UP000004949"/>
    </source>
</evidence>
<dbReference type="PROSITE" id="PS50893">
    <property type="entry name" value="ABC_TRANSPORTER_2"/>
    <property type="match status" value="1"/>
</dbReference>
<evidence type="ECO:0000256" key="5">
    <source>
        <dbReference type="ARBA" id="ARBA00023136"/>
    </source>
</evidence>
<dbReference type="InterPro" id="IPR027417">
    <property type="entry name" value="P-loop_NTPase"/>
</dbReference>
<dbReference type="GO" id="GO:0043190">
    <property type="term" value="C:ATP-binding cassette (ABC) transporter complex"/>
    <property type="evidence" value="ECO:0007669"/>
    <property type="project" value="InterPro"/>
</dbReference>
<dbReference type="PATRIC" id="fig|1088869.3.peg.1474"/>
<feature type="domain" description="ABC transporter" evidence="6">
    <location>
        <begin position="2"/>
        <end position="250"/>
    </location>
</feature>
<evidence type="ECO:0000259" key="6">
    <source>
        <dbReference type="PROSITE" id="PS50893"/>
    </source>
</evidence>
<dbReference type="InterPro" id="IPR013611">
    <property type="entry name" value="Transp-assoc_OB_typ2"/>
</dbReference>
<protein>
    <submittedName>
        <fullName evidence="7">ABC transporter ATP-binding protein</fullName>
    </submittedName>
</protein>
<accession>G6XJ08</accession>
<evidence type="ECO:0000256" key="1">
    <source>
        <dbReference type="ARBA" id="ARBA00022448"/>
    </source>
</evidence>
<comment type="caution">
    <text evidence="7">The sequence shown here is derived from an EMBL/GenBank/DDBJ whole genome shotgun (WGS) entry which is preliminary data.</text>
</comment>
<dbReference type="eggNOG" id="COG3842">
    <property type="taxonomic scope" value="Bacteria"/>
</dbReference>
<keyword evidence="3" id="KW-0997">Cell inner membrane</keyword>
<dbReference type="InterPro" id="IPR003439">
    <property type="entry name" value="ABC_transporter-like_ATP-bd"/>
</dbReference>
<keyword evidence="7" id="KW-0067">ATP-binding</keyword>
<dbReference type="Gene3D" id="3.40.50.300">
    <property type="entry name" value="P-loop containing nucleotide triphosphate hydrolases"/>
    <property type="match status" value="1"/>
</dbReference>
<reference evidence="7 8" key="1">
    <citation type="submission" date="2011-10" db="EMBL/GenBank/DDBJ databases">
        <title>Genome sequence of Gluconobacter morbifer G707, isolated from Drosophila gut.</title>
        <authorList>
            <person name="Lee W.-J."/>
            <person name="Kim E.-K."/>
        </authorList>
    </citation>
    <scope>NUCLEOTIDE SEQUENCE [LARGE SCALE GENOMIC DNA]</scope>
    <source>
        <strain evidence="7 8">G707</strain>
    </source>
</reference>
<keyword evidence="1" id="KW-0813">Transport</keyword>
<organism evidence="7 8">
    <name type="scientific">Gluconobacter morbifer G707</name>
    <dbReference type="NCBI Taxonomy" id="1088869"/>
    <lineage>
        <taxon>Bacteria</taxon>
        <taxon>Pseudomonadati</taxon>
        <taxon>Pseudomonadota</taxon>
        <taxon>Alphaproteobacteria</taxon>
        <taxon>Acetobacterales</taxon>
        <taxon>Acetobacteraceae</taxon>
        <taxon>Gluconobacter</taxon>
    </lineage>
</organism>
<dbReference type="STRING" id="1088869.GMO_14740"/>
<dbReference type="Pfam" id="PF00005">
    <property type="entry name" value="ABC_tran"/>
    <property type="match status" value="1"/>
</dbReference>
<dbReference type="SUPFAM" id="SSF52540">
    <property type="entry name" value="P-loop containing nucleoside triphosphate hydrolases"/>
    <property type="match status" value="1"/>
</dbReference>
<keyword evidence="8" id="KW-1185">Reference proteome</keyword>
<dbReference type="Proteomes" id="UP000004949">
    <property type="component" value="Unassembled WGS sequence"/>
</dbReference>
<dbReference type="RefSeq" id="WP_008851621.1">
    <property type="nucleotide sequence ID" value="NZ_AGQV01000004.1"/>
</dbReference>
<dbReference type="SUPFAM" id="SSF50331">
    <property type="entry name" value="MOP-like"/>
    <property type="match status" value="1"/>
</dbReference>
<dbReference type="OrthoDB" id="7280760at2"/>